<feature type="domain" description="Cation/H+ exchanger transmembrane" evidence="11">
    <location>
        <begin position="14"/>
        <end position="404"/>
    </location>
</feature>
<comment type="similarity">
    <text evidence="10">Belongs to the monovalent cation:proton antiporter 1 (CPA1) transporter (TC 2.A.36) family.</text>
</comment>
<protein>
    <submittedName>
        <fullName evidence="12">Na+/H+ antiporter</fullName>
    </submittedName>
</protein>
<keyword evidence="3" id="KW-1003">Cell membrane</keyword>
<evidence type="ECO:0000256" key="10">
    <source>
        <dbReference type="RuleBase" id="RU366002"/>
    </source>
</evidence>
<feature type="transmembrane region" description="Helical" evidence="10">
    <location>
        <begin position="228"/>
        <end position="248"/>
    </location>
</feature>
<keyword evidence="7 10" id="KW-0406">Ion transport</keyword>
<keyword evidence="10" id="KW-0050">Antiport</keyword>
<evidence type="ECO:0000313" key="13">
    <source>
        <dbReference type="Proteomes" id="UP000225379"/>
    </source>
</evidence>
<evidence type="ECO:0000256" key="7">
    <source>
        <dbReference type="ARBA" id="ARBA00023065"/>
    </source>
</evidence>
<keyword evidence="9 10" id="KW-0739">Sodium transport</keyword>
<feature type="transmembrane region" description="Helical" evidence="10">
    <location>
        <begin position="57"/>
        <end position="75"/>
    </location>
</feature>
<feature type="transmembrane region" description="Helical" evidence="10">
    <location>
        <begin position="379"/>
        <end position="403"/>
    </location>
</feature>
<proteinExistence type="inferred from homology"/>
<dbReference type="InterPro" id="IPR004705">
    <property type="entry name" value="Cation/H_exchanger_CPA1_bac"/>
</dbReference>
<dbReference type="PANTHER" id="PTHR10110">
    <property type="entry name" value="SODIUM/HYDROGEN EXCHANGER"/>
    <property type="match status" value="1"/>
</dbReference>
<feature type="transmembrane region" description="Helical" evidence="10">
    <location>
        <begin position="33"/>
        <end position="51"/>
    </location>
</feature>
<dbReference type="GO" id="GO:0015385">
    <property type="term" value="F:sodium:proton antiporter activity"/>
    <property type="evidence" value="ECO:0007669"/>
    <property type="project" value="InterPro"/>
</dbReference>
<accession>A0A2B8BH84</accession>
<evidence type="ECO:0000256" key="8">
    <source>
        <dbReference type="ARBA" id="ARBA00023136"/>
    </source>
</evidence>
<evidence type="ECO:0000256" key="4">
    <source>
        <dbReference type="ARBA" id="ARBA00022692"/>
    </source>
</evidence>
<evidence type="ECO:0000256" key="5">
    <source>
        <dbReference type="ARBA" id="ARBA00022989"/>
    </source>
</evidence>
<feature type="transmembrane region" description="Helical" evidence="10">
    <location>
        <begin position="308"/>
        <end position="326"/>
    </location>
</feature>
<feature type="transmembrane region" description="Helical" evidence="10">
    <location>
        <begin position="87"/>
        <end position="109"/>
    </location>
</feature>
<evidence type="ECO:0000256" key="3">
    <source>
        <dbReference type="ARBA" id="ARBA00022475"/>
    </source>
</evidence>
<dbReference type="NCBIfam" id="TIGR00831">
    <property type="entry name" value="a_cpa1"/>
    <property type="match status" value="1"/>
</dbReference>
<dbReference type="Pfam" id="PF00999">
    <property type="entry name" value="Na_H_Exchanger"/>
    <property type="match status" value="1"/>
</dbReference>
<dbReference type="GO" id="GO:0051453">
    <property type="term" value="P:regulation of intracellular pH"/>
    <property type="evidence" value="ECO:0007669"/>
    <property type="project" value="TreeGrafter"/>
</dbReference>
<evidence type="ECO:0000259" key="11">
    <source>
        <dbReference type="Pfam" id="PF00999"/>
    </source>
</evidence>
<feature type="transmembrane region" description="Helical" evidence="10">
    <location>
        <begin position="268"/>
        <end position="288"/>
    </location>
</feature>
<dbReference type="Gene3D" id="6.10.140.1330">
    <property type="match status" value="1"/>
</dbReference>
<organism evidence="12 13">
    <name type="scientific">Azospirillum palustre</name>
    <dbReference type="NCBI Taxonomy" id="2044885"/>
    <lineage>
        <taxon>Bacteria</taxon>
        <taxon>Pseudomonadati</taxon>
        <taxon>Pseudomonadota</taxon>
        <taxon>Alphaproteobacteria</taxon>
        <taxon>Rhodospirillales</taxon>
        <taxon>Azospirillaceae</taxon>
        <taxon>Azospirillum</taxon>
    </lineage>
</organism>
<dbReference type="EMBL" id="PDKW01000040">
    <property type="protein sequence ID" value="PGH56903.1"/>
    <property type="molecule type" value="Genomic_DNA"/>
</dbReference>
<dbReference type="Proteomes" id="UP000225379">
    <property type="component" value="Unassembled WGS sequence"/>
</dbReference>
<evidence type="ECO:0000256" key="2">
    <source>
        <dbReference type="ARBA" id="ARBA00022448"/>
    </source>
</evidence>
<evidence type="ECO:0000256" key="9">
    <source>
        <dbReference type="ARBA" id="ARBA00023201"/>
    </source>
</evidence>
<evidence type="ECO:0000256" key="1">
    <source>
        <dbReference type="ARBA" id="ARBA00004651"/>
    </source>
</evidence>
<evidence type="ECO:0000256" key="6">
    <source>
        <dbReference type="ARBA" id="ARBA00023053"/>
    </source>
</evidence>
<dbReference type="AlphaFoldDB" id="A0A2B8BH84"/>
<feature type="transmembrane region" description="Helical" evidence="10">
    <location>
        <begin position="185"/>
        <end position="208"/>
    </location>
</feature>
<gene>
    <name evidence="12" type="ORF">CRT60_10335</name>
</gene>
<dbReference type="GO" id="GO:0098719">
    <property type="term" value="P:sodium ion import across plasma membrane"/>
    <property type="evidence" value="ECO:0007669"/>
    <property type="project" value="TreeGrafter"/>
</dbReference>
<dbReference type="InterPro" id="IPR018422">
    <property type="entry name" value="Cation/H_exchanger_CPA1"/>
</dbReference>
<dbReference type="OrthoDB" id="9809206at2"/>
<keyword evidence="5 10" id="KW-1133">Transmembrane helix</keyword>
<comment type="subcellular location">
    <subcellularLocation>
        <location evidence="10">Cell inner membrane</location>
        <topology evidence="10">Multi-pass membrane protein</topology>
    </subcellularLocation>
    <subcellularLocation>
        <location evidence="1">Cell membrane</location>
        <topology evidence="1">Multi-pass membrane protein</topology>
    </subcellularLocation>
</comment>
<keyword evidence="2 10" id="KW-0813">Transport</keyword>
<dbReference type="RefSeq" id="WP_098736355.1">
    <property type="nucleotide sequence ID" value="NZ_PDKW01000040.1"/>
</dbReference>
<comment type="caution">
    <text evidence="12">The sequence shown here is derived from an EMBL/GenBank/DDBJ whole genome shotgun (WGS) entry which is preliminary data.</text>
</comment>
<sequence>MSPSGQFELVLGLMAAIIVLELAAKRLRMPPSAVLVLGGIALALIPGLPEITPDPDLTLLLFLPPLLFASAYFTVWSDFRANLRIILQLAVGAVAFTTLAVGVAAHLVMPSLPWAACFTLGAILSPPDAVAAKAALKGLPLPPRIVTLLEGESLVNDATGLVLFRIAIAAGMTGTFEAGHASLEFLWLAIGGVAAGVVFGHIAALLLGRLRDVPLSIVGGFLAAWGSYLGGEALEVSGVLATVGCGLVMGRRQHDLFTAQLRTHANAVWAVAVFLMESMVFIIIGLSLRGVLGRLEAAGTGLTDLLPMIVAVTLAMILSRFAWLFPSTYLPRFLFPALRRRDPYPSVAVPVIMGWAAIRGVVSLAVALSVPVEFPGRDIILATTWAVILVSILGQATTLAPLIRRMRLGGFTLERRPTLSESEARIRMARAALDAVRERSDMADGRQRHPRLLEQYGHRATMAERFFESEGMLTEDRREHFAAVLAANRAARTEILGLHRGGRIHDTVLHRLEAELDLEELSAEQALAEGEAAG</sequence>
<keyword evidence="4 10" id="KW-0812">Transmembrane</keyword>
<name>A0A2B8BH84_9PROT</name>
<dbReference type="InterPro" id="IPR006153">
    <property type="entry name" value="Cation/H_exchanger_TM"/>
</dbReference>
<feature type="transmembrane region" description="Helical" evidence="10">
    <location>
        <begin position="347"/>
        <end position="367"/>
    </location>
</feature>
<keyword evidence="8 10" id="KW-0472">Membrane</keyword>
<dbReference type="GO" id="GO:0005886">
    <property type="term" value="C:plasma membrane"/>
    <property type="evidence" value="ECO:0007669"/>
    <property type="project" value="UniProtKB-SubCell"/>
</dbReference>
<keyword evidence="6 10" id="KW-0915">Sodium</keyword>
<feature type="transmembrane region" description="Helical" evidence="10">
    <location>
        <begin position="158"/>
        <end position="178"/>
    </location>
</feature>
<dbReference type="PANTHER" id="PTHR10110:SF86">
    <property type="entry name" value="SODIUM_HYDROGEN EXCHANGER 7"/>
    <property type="match status" value="1"/>
</dbReference>
<reference evidence="13" key="1">
    <citation type="submission" date="2017-10" db="EMBL/GenBank/DDBJ databases">
        <authorList>
            <person name="Kravchenko I.K."/>
            <person name="Grouzdev D.S."/>
        </authorList>
    </citation>
    <scope>NUCLEOTIDE SEQUENCE [LARGE SCALE GENOMIC DNA]</scope>
    <source>
        <strain evidence="13">B2</strain>
    </source>
</reference>
<evidence type="ECO:0000313" key="12">
    <source>
        <dbReference type="EMBL" id="PGH56903.1"/>
    </source>
</evidence>
<dbReference type="GO" id="GO:0015386">
    <property type="term" value="F:potassium:proton antiporter activity"/>
    <property type="evidence" value="ECO:0007669"/>
    <property type="project" value="TreeGrafter"/>
</dbReference>
<keyword evidence="10" id="KW-0997">Cell inner membrane</keyword>
<comment type="function">
    <text evidence="10">Na(+)/H(+) antiporter that extrudes sodium in exchange for external protons.</text>
</comment>
<feature type="transmembrane region" description="Helical" evidence="10">
    <location>
        <begin position="6"/>
        <end position="24"/>
    </location>
</feature>
<keyword evidence="13" id="KW-1185">Reference proteome</keyword>